<keyword evidence="1" id="KW-1133">Transmembrane helix</keyword>
<dbReference type="STRING" id="1802061.A3A93_01530"/>
<keyword evidence="1" id="KW-0812">Transmembrane</keyword>
<protein>
    <submittedName>
        <fullName evidence="2">Uncharacterized protein</fullName>
    </submittedName>
</protein>
<proteinExistence type="predicted"/>
<dbReference type="EMBL" id="MGAL01000017">
    <property type="protein sequence ID" value="OGK48303.1"/>
    <property type="molecule type" value="Genomic_DNA"/>
</dbReference>
<reference evidence="2 3" key="1">
    <citation type="journal article" date="2016" name="Nat. Commun.">
        <title>Thousands of microbial genomes shed light on interconnected biogeochemical processes in an aquifer system.</title>
        <authorList>
            <person name="Anantharaman K."/>
            <person name="Brown C.T."/>
            <person name="Hug L.A."/>
            <person name="Sharon I."/>
            <person name="Castelle C.J."/>
            <person name="Probst A.J."/>
            <person name="Thomas B.C."/>
            <person name="Singh A."/>
            <person name="Wilkins M.J."/>
            <person name="Karaoz U."/>
            <person name="Brodie E.L."/>
            <person name="Williams K.H."/>
            <person name="Hubbard S.S."/>
            <person name="Banfield J.F."/>
        </authorList>
    </citation>
    <scope>NUCLEOTIDE SEQUENCE [LARGE SCALE GENOMIC DNA]</scope>
</reference>
<keyword evidence="1" id="KW-0472">Membrane</keyword>
<dbReference type="AlphaFoldDB" id="A0A1F7IY64"/>
<sequence>MAVDPVKTSHKGIGCGLMTFIIMVVIILFIIGGNFLFGTYSENCGDIPLFDCISDIMAEDEEAGQDVVTATGPYSYKDYSITMTAQVPLEGGEVTGSVTGDCNGKVTGTYDGADGGSISGKMAGSCSLFFVNVPASATFGGVVNKESKTVPISFQGSGGGFSHEDSISLAY</sequence>
<evidence type="ECO:0000256" key="1">
    <source>
        <dbReference type="SAM" id="Phobius"/>
    </source>
</evidence>
<evidence type="ECO:0000313" key="3">
    <source>
        <dbReference type="Proteomes" id="UP000177141"/>
    </source>
</evidence>
<evidence type="ECO:0000313" key="2">
    <source>
        <dbReference type="EMBL" id="OGK48303.1"/>
    </source>
</evidence>
<name>A0A1F7IY64_9BACT</name>
<accession>A0A1F7IY64</accession>
<feature type="transmembrane region" description="Helical" evidence="1">
    <location>
        <begin position="12"/>
        <end position="37"/>
    </location>
</feature>
<gene>
    <name evidence="2" type="ORF">A3A93_01530</name>
</gene>
<comment type="caution">
    <text evidence="2">The sequence shown here is derived from an EMBL/GenBank/DDBJ whole genome shotgun (WGS) entry which is preliminary data.</text>
</comment>
<organism evidence="2 3">
    <name type="scientific">Candidatus Roizmanbacteria bacterium RIFCSPLOWO2_01_FULL_38_12</name>
    <dbReference type="NCBI Taxonomy" id="1802061"/>
    <lineage>
        <taxon>Bacteria</taxon>
        <taxon>Candidatus Roizmaniibacteriota</taxon>
    </lineage>
</organism>
<dbReference type="Proteomes" id="UP000177141">
    <property type="component" value="Unassembled WGS sequence"/>
</dbReference>